<gene>
    <name evidence="3" type="ORF">EZS27_024188</name>
</gene>
<dbReference type="InterPro" id="IPR031709">
    <property type="entry name" value="PutAbiC"/>
</dbReference>
<keyword evidence="2" id="KW-0812">Transmembrane</keyword>
<evidence type="ECO:0000313" key="3">
    <source>
        <dbReference type="EMBL" id="KAA6326748.1"/>
    </source>
</evidence>
<feature type="transmembrane region" description="Helical" evidence="2">
    <location>
        <begin position="28"/>
        <end position="54"/>
    </location>
</feature>
<comment type="caution">
    <text evidence="3">The sequence shown here is derived from an EMBL/GenBank/DDBJ whole genome shotgun (WGS) entry which is preliminary data.</text>
</comment>
<sequence>MKLFEKLFCCKKNTPMNEKNNNEKEFSIGWTITIATVICLVLWIGGMFLSQWYASSYFEFDSLEGNKYALFGDSFGAVNALISAFAFAGVIVAIVIQRNELRLQRKDLELQRNEFSTQNKTLQLQRFENTFFNMLSLQQQIVNDLFYSNKDKIWLQKNTEYGIAGEEVIDNITIKGRELFFFSFSNTEHHLKMDDGQKRKVLGMRGYLHFEGLENYDNSYTPSYFDHYFRHLYTIIKFVDKSEFLSFDEKYKYTTMVRAALSRYELVWLYYNGLSSVGQRKFKKLIEEYSLLKNIREDLLTLSKENSDIIAAKGFNQKWLLDNGYSGTDYEFWITTVENNNDKYYVKAFYSNDDFEGGIRKTNEWQTFYNKELI</sequence>
<feature type="transmembrane region" description="Helical" evidence="2">
    <location>
        <begin position="74"/>
        <end position="96"/>
    </location>
</feature>
<feature type="coiled-coil region" evidence="1">
    <location>
        <begin position="98"/>
        <end position="125"/>
    </location>
</feature>
<proteinExistence type="predicted"/>
<dbReference type="EMBL" id="SNRY01002110">
    <property type="protein sequence ID" value="KAA6326748.1"/>
    <property type="molecule type" value="Genomic_DNA"/>
</dbReference>
<keyword evidence="2" id="KW-1133">Transmembrane helix</keyword>
<evidence type="ECO:0000256" key="2">
    <source>
        <dbReference type="SAM" id="Phobius"/>
    </source>
</evidence>
<keyword evidence="2" id="KW-0472">Membrane</keyword>
<protein>
    <recommendedName>
        <fullName evidence="4">Phage abortive infection protein</fullName>
    </recommendedName>
</protein>
<accession>A0A5J4QZR9</accession>
<organism evidence="3">
    <name type="scientific">termite gut metagenome</name>
    <dbReference type="NCBI Taxonomy" id="433724"/>
    <lineage>
        <taxon>unclassified sequences</taxon>
        <taxon>metagenomes</taxon>
        <taxon>organismal metagenomes</taxon>
    </lineage>
</organism>
<evidence type="ECO:0000256" key="1">
    <source>
        <dbReference type="SAM" id="Coils"/>
    </source>
</evidence>
<evidence type="ECO:0008006" key="4">
    <source>
        <dbReference type="Google" id="ProtNLM"/>
    </source>
</evidence>
<reference evidence="3" key="1">
    <citation type="submission" date="2019-03" db="EMBL/GenBank/DDBJ databases">
        <title>Single cell metagenomics reveals metabolic interactions within the superorganism composed of flagellate Streblomastix strix and complex community of Bacteroidetes bacteria on its surface.</title>
        <authorList>
            <person name="Treitli S.C."/>
            <person name="Kolisko M."/>
            <person name="Husnik F."/>
            <person name="Keeling P."/>
            <person name="Hampl V."/>
        </authorList>
    </citation>
    <scope>NUCLEOTIDE SEQUENCE</scope>
    <source>
        <strain evidence="3">STM</strain>
    </source>
</reference>
<name>A0A5J4QZR9_9ZZZZ</name>
<dbReference type="Pfam" id="PF16872">
    <property type="entry name" value="putAbiC"/>
    <property type="match status" value="1"/>
</dbReference>
<keyword evidence="1" id="KW-0175">Coiled coil</keyword>
<dbReference type="AlphaFoldDB" id="A0A5J4QZR9"/>